<dbReference type="Proteomes" id="UP000525389">
    <property type="component" value="Unassembled WGS sequence"/>
</dbReference>
<feature type="domain" description="Aspartate/ornithine carbamoyltransferase carbamoyl-P binding" evidence="12">
    <location>
        <begin position="48"/>
        <end position="185"/>
    </location>
</feature>
<comment type="caution">
    <text evidence="13">The sequence shown here is derived from an EMBL/GenBank/DDBJ whole genome shotgun (WGS) entry which is preliminary data.</text>
</comment>
<feature type="domain" description="Aspartate/ornithine carbamoyltransferase Asp/Orn-binding" evidence="11">
    <location>
        <begin position="194"/>
        <end position="343"/>
    </location>
</feature>
<dbReference type="InterPro" id="IPR006131">
    <property type="entry name" value="Asp_carbamoyltransf_Asp/Orn-bd"/>
</dbReference>
<comment type="subcellular location">
    <subcellularLocation>
        <location evidence="9">Cytoplasm</location>
    </subcellularLocation>
</comment>
<feature type="compositionally biased region" description="Low complexity" evidence="10">
    <location>
        <begin position="10"/>
        <end position="19"/>
    </location>
</feature>
<keyword evidence="6" id="KW-0028">Amino-acid biosynthesis</keyword>
<dbReference type="InterPro" id="IPR036901">
    <property type="entry name" value="Asp/Orn_carbamoylTrfase_sf"/>
</dbReference>
<dbReference type="FunFam" id="3.40.50.1370:FF:000024">
    <property type="entry name" value="Ornithine carbamoyltransferase"/>
    <property type="match status" value="1"/>
</dbReference>
<evidence type="ECO:0000313" key="13">
    <source>
        <dbReference type="EMBL" id="MBB5235266.1"/>
    </source>
</evidence>
<dbReference type="GO" id="GO:0016597">
    <property type="term" value="F:amino acid binding"/>
    <property type="evidence" value="ECO:0007669"/>
    <property type="project" value="InterPro"/>
</dbReference>
<dbReference type="Pfam" id="PF02729">
    <property type="entry name" value="OTCace_N"/>
    <property type="match status" value="1"/>
</dbReference>
<keyword evidence="14" id="KW-1185">Reference proteome</keyword>
<evidence type="ECO:0000256" key="3">
    <source>
        <dbReference type="ARBA" id="ARBA00013007"/>
    </source>
</evidence>
<dbReference type="PRINTS" id="PR00100">
    <property type="entry name" value="AOTCASE"/>
</dbReference>
<feature type="binding site" evidence="9">
    <location>
        <position position="205"/>
    </location>
    <ligand>
        <name>L-ornithine</name>
        <dbReference type="ChEBI" id="CHEBI:46911"/>
    </ligand>
</feature>
<evidence type="ECO:0000256" key="9">
    <source>
        <dbReference type="HAMAP-Rule" id="MF_01109"/>
    </source>
</evidence>
<proteinExistence type="inferred from homology"/>
<sequence>MTKAARPRKSPASAAVKAPEPVPTPTAPAHNSALLTPETLPAPVMAGRDFLSNLDMTPQELRVVLDTAHSMRRGEWRGVKPLAGLSLALVFEKASLRTRTTFDVGMYQLGGHAITLSNQEIGLGTRERVSDVARNLERWVDGVMGRVYLQQTLHELADHASIPVINGLSDMLHPAQLLADYQTIEAEFGSDLRGRRVVYIGDGNNLANSHIHLGILTGTDVTVVTPVGYEPNGSVLMDAVKRGANVTLTSDLGAVEGADVLYTDVWISMGQEAEADMRRRAFRGYQVTPAMLETIAPHGIFLHCLPAHYGEETVPEATEHPKSRVFDQAENRLHAQKALLYHLMGEMRPRW</sequence>
<keyword evidence="5" id="KW-0055">Arginine biosynthesis</keyword>
<keyword evidence="7 9" id="KW-0808">Transferase</keyword>
<evidence type="ECO:0000259" key="11">
    <source>
        <dbReference type="Pfam" id="PF00185"/>
    </source>
</evidence>
<dbReference type="PANTHER" id="PTHR45753:SF3">
    <property type="entry name" value="ORNITHINE TRANSCARBAMYLASE, MITOCHONDRIAL"/>
    <property type="match status" value="1"/>
</dbReference>
<dbReference type="PANTHER" id="PTHR45753">
    <property type="entry name" value="ORNITHINE CARBAMOYLTRANSFERASE, MITOCHONDRIAL"/>
    <property type="match status" value="1"/>
</dbReference>
<feature type="binding site" evidence="9">
    <location>
        <position position="264"/>
    </location>
    <ligand>
        <name>L-ornithine</name>
        <dbReference type="ChEBI" id="CHEBI:46911"/>
    </ligand>
</feature>
<dbReference type="SUPFAM" id="SSF53671">
    <property type="entry name" value="Aspartate/ornithine carbamoyltransferase"/>
    <property type="match status" value="1"/>
</dbReference>
<dbReference type="FunFam" id="3.40.50.1370:FF:000008">
    <property type="entry name" value="Ornithine carbamoyltransferase"/>
    <property type="match status" value="1"/>
</dbReference>
<protein>
    <recommendedName>
        <fullName evidence="3 9">Ornithine carbamoyltransferase</fullName>
        <shortName evidence="9">OTCase</shortName>
        <ecNumber evidence="3 9">2.1.3.3</ecNumber>
    </recommendedName>
</protein>
<feature type="region of interest" description="Disordered" evidence="10">
    <location>
        <begin position="1"/>
        <end position="36"/>
    </location>
</feature>
<evidence type="ECO:0000256" key="2">
    <source>
        <dbReference type="ARBA" id="ARBA00007805"/>
    </source>
</evidence>
<dbReference type="InterPro" id="IPR002292">
    <property type="entry name" value="Orn/put_carbamltrans"/>
</dbReference>
<dbReference type="NCBIfam" id="TIGR00658">
    <property type="entry name" value="orni_carb_tr"/>
    <property type="match status" value="1"/>
</dbReference>
<dbReference type="EMBL" id="JACHFN010000010">
    <property type="protein sequence ID" value="MBB5235266.1"/>
    <property type="molecule type" value="Genomic_DNA"/>
</dbReference>
<evidence type="ECO:0000256" key="4">
    <source>
        <dbReference type="ARBA" id="ARBA00022490"/>
    </source>
</evidence>
<accession>A0A7W8LQW4</accession>
<dbReference type="GO" id="GO:0019240">
    <property type="term" value="P:citrulline biosynthetic process"/>
    <property type="evidence" value="ECO:0007669"/>
    <property type="project" value="TreeGrafter"/>
</dbReference>
<evidence type="ECO:0000313" key="14">
    <source>
        <dbReference type="Proteomes" id="UP000525389"/>
    </source>
</evidence>
<comment type="similarity">
    <text evidence="2 9">Belongs to the aspartate/ornithine carbamoyltransferase superfamily. OTCase family.</text>
</comment>
<evidence type="ECO:0000256" key="7">
    <source>
        <dbReference type="ARBA" id="ARBA00022679"/>
    </source>
</evidence>
<evidence type="ECO:0000259" key="12">
    <source>
        <dbReference type="Pfam" id="PF02729"/>
    </source>
</evidence>
<comment type="caution">
    <text evidence="9">Lacks conserved residue(s) required for the propagation of feature annotation.</text>
</comment>
<evidence type="ECO:0000256" key="6">
    <source>
        <dbReference type="ARBA" id="ARBA00022605"/>
    </source>
</evidence>
<name>A0A7W8LQW4_9DEIO</name>
<dbReference type="HAMAP" id="MF_01109">
    <property type="entry name" value="OTCase"/>
    <property type="match status" value="1"/>
</dbReference>
<gene>
    <name evidence="13" type="ORF">HNQ09_002718</name>
</gene>
<dbReference type="InterPro" id="IPR006130">
    <property type="entry name" value="Asp/Orn_carbamoylTrfase"/>
</dbReference>
<dbReference type="GO" id="GO:0005737">
    <property type="term" value="C:cytoplasm"/>
    <property type="evidence" value="ECO:0007669"/>
    <property type="project" value="UniProtKB-SubCell"/>
</dbReference>
<organism evidence="13 14">
    <name type="scientific">Deinococcus budaensis</name>
    <dbReference type="NCBI Taxonomy" id="1665626"/>
    <lineage>
        <taxon>Bacteria</taxon>
        <taxon>Thermotogati</taxon>
        <taxon>Deinococcota</taxon>
        <taxon>Deinococci</taxon>
        <taxon>Deinococcales</taxon>
        <taxon>Deinococcaceae</taxon>
        <taxon>Deinococcus</taxon>
    </lineage>
</organism>
<evidence type="ECO:0000256" key="8">
    <source>
        <dbReference type="ARBA" id="ARBA00048772"/>
    </source>
</evidence>
<evidence type="ECO:0000256" key="5">
    <source>
        <dbReference type="ARBA" id="ARBA00022571"/>
    </source>
</evidence>
<feature type="binding site" evidence="9">
    <location>
        <begin position="173"/>
        <end position="176"/>
    </location>
    <ligand>
        <name>carbamoyl phosphate</name>
        <dbReference type="ChEBI" id="CHEBI:58228"/>
    </ligand>
</feature>
<dbReference type="PRINTS" id="PR00102">
    <property type="entry name" value="OTCASE"/>
</dbReference>
<feature type="binding site" evidence="9">
    <location>
        <begin position="304"/>
        <end position="305"/>
    </location>
    <ligand>
        <name>carbamoyl phosphate</name>
        <dbReference type="ChEBI" id="CHEBI:58228"/>
    </ligand>
</feature>
<keyword evidence="4 9" id="KW-0963">Cytoplasm</keyword>
<dbReference type="AlphaFoldDB" id="A0A7W8LQW4"/>
<dbReference type="InterPro" id="IPR024904">
    <property type="entry name" value="OTCase_ArgI"/>
</dbReference>
<comment type="pathway">
    <text evidence="1">Amino-acid biosynthesis; L-arginine biosynthesis; L-arginine from L-ornithine and carbamoyl phosphate: step 1/3.</text>
</comment>
<evidence type="ECO:0000256" key="10">
    <source>
        <dbReference type="SAM" id="MobiDB-lite"/>
    </source>
</evidence>
<dbReference type="NCBIfam" id="NF001986">
    <property type="entry name" value="PRK00779.1"/>
    <property type="match status" value="1"/>
</dbReference>
<dbReference type="Gene3D" id="3.40.50.1370">
    <property type="entry name" value="Aspartate/ornithine carbamoyltransferase"/>
    <property type="match status" value="2"/>
</dbReference>
<evidence type="ECO:0000256" key="1">
    <source>
        <dbReference type="ARBA" id="ARBA00004975"/>
    </source>
</evidence>
<comment type="catalytic activity">
    <reaction evidence="8 9">
        <text>carbamoyl phosphate + L-ornithine = L-citrulline + phosphate + H(+)</text>
        <dbReference type="Rhea" id="RHEA:19513"/>
        <dbReference type="ChEBI" id="CHEBI:15378"/>
        <dbReference type="ChEBI" id="CHEBI:43474"/>
        <dbReference type="ChEBI" id="CHEBI:46911"/>
        <dbReference type="ChEBI" id="CHEBI:57743"/>
        <dbReference type="ChEBI" id="CHEBI:58228"/>
        <dbReference type="EC" id="2.1.3.3"/>
    </reaction>
</comment>
<dbReference type="InterPro" id="IPR006132">
    <property type="entry name" value="Asp/Orn_carbamoyltranf_P-bd"/>
</dbReference>
<dbReference type="GO" id="GO:0042450">
    <property type="term" value="P:L-arginine biosynthetic process via ornithine"/>
    <property type="evidence" value="ECO:0007669"/>
    <property type="project" value="UniProtKB-UniRule"/>
</dbReference>
<dbReference type="Pfam" id="PF00185">
    <property type="entry name" value="OTCace"/>
    <property type="match status" value="1"/>
</dbReference>
<feature type="binding site" evidence="9">
    <location>
        <begin position="268"/>
        <end position="269"/>
    </location>
    <ligand>
        <name>L-ornithine</name>
        <dbReference type="ChEBI" id="CHEBI:46911"/>
    </ligand>
</feature>
<dbReference type="EC" id="2.1.3.3" evidence="3 9"/>
<dbReference type="GO" id="GO:0004585">
    <property type="term" value="F:ornithine carbamoyltransferase activity"/>
    <property type="evidence" value="ECO:0007669"/>
    <property type="project" value="UniProtKB-UniRule"/>
</dbReference>
<feature type="binding site" evidence="9">
    <location>
        <position position="332"/>
    </location>
    <ligand>
        <name>carbamoyl phosphate</name>
        <dbReference type="ChEBI" id="CHEBI:58228"/>
    </ligand>
</feature>
<feature type="binding site" evidence="9">
    <location>
        <position position="146"/>
    </location>
    <ligand>
        <name>carbamoyl phosphate</name>
        <dbReference type="ChEBI" id="CHEBI:58228"/>
    </ligand>
</feature>
<reference evidence="13 14" key="1">
    <citation type="submission" date="2020-08" db="EMBL/GenBank/DDBJ databases">
        <title>Genomic Encyclopedia of Type Strains, Phase IV (KMG-IV): sequencing the most valuable type-strain genomes for metagenomic binning, comparative biology and taxonomic classification.</title>
        <authorList>
            <person name="Goeker M."/>
        </authorList>
    </citation>
    <scope>NUCLEOTIDE SEQUENCE [LARGE SCALE GENOMIC DNA]</scope>
    <source>
        <strain evidence="13 14">DSM 101791</strain>
    </source>
</reference>